<proteinExistence type="predicted"/>
<protein>
    <recommendedName>
        <fullName evidence="2">Disease resistance protein At4g27190-like leucine-rich repeats domain-containing protein</fullName>
    </recommendedName>
</protein>
<name>A0A8S0QBN9_OLEEU</name>
<accession>A0A8S0QBN9</accession>
<keyword evidence="4" id="KW-1185">Reference proteome</keyword>
<evidence type="ECO:0000256" key="1">
    <source>
        <dbReference type="ARBA" id="ARBA00022821"/>
    </source>
</evidence>
<organism evidence="3 4">
    <name type="scientific">Olea europaea subsp. europaea</name>
    <dbReference type="NCBI Taxonomy" id="158383"/>
    <lineage>
        <taxon>Eukaryota</taxon>
        <taxon>Viridiplantae</taxon>
        <taxon>Streptophyta</taxon>
        <taxon>Embryophyta</taxon>
        <taxon>Tracheophyta</taxon>
        <taxon>Spermatophyta</taxon>
        <taxon>Magnoliopsida</taxon>
        <taxon>eudicotyledons</taxon>
        <taxon>Gunneridae</taxon>
        <taxon>Pentapetalae</taxon>
        <taxon>asterids</taxon>
        <taxon>lamiids</taxon>
        <taxon>Lamiales</taxon>
        <taxon>Oleaceae</taxon>
        <taxon>Oleeae</taxon>
        <taxon>Olea</taxon>
    </lineage>
</organism>
<comment type="caution">
    <text evidence="3">The sequence shown here is derived from an EMBL/GenBank/DDBJ whole genome shotgun (WGS) entry which is preliminary data.</text>
</comment>
<reference evidence="3 4" key="1">
    <citation type="submission" date="2019-12" db="EMBL/GenBank/DDBJ databases">
        <authorList>
            <person name="Alioto T."/>
            <person name="Alioto T."/>
            <person name="Gomez Garrido J."/>
        </authorList>
    </citation>
    <scope>NUCLEOTIDE SEQUENCE [LARGE SCALE GENOMIC DNA]</scope>
</reference>
<dbReference type="InterPro" id="IPR057135">
    <property type="entry name" value="At4g27190-like_LRR"/>
</dbReference>
<dbReference type="SUPFAM" id="SSF52058">
    <property type="entry name" value="L domain-like"/>
    <property type="match status" value="1"/>
</dbReference>
<keyword evidence="1" id="KW-0611">Plant defense</keyword>
<evidence type="ECO:0000313" key="4">
    <source>
        <dbReference type="Proteomes" id="UP000594638"/>
    </source>
</evidence>
<dbReference type="AlphaFoldDB" id="A0A8S0QBN9"/>
<dbReference type="OrthoDB" id="1579323at2759"/>
<dbReference type="InterPro" id="IPR050905">
    <property type="entry name" value="Plant_NBS-LRR"/>
</dbReference>
<sequence>MLEEVVSADAQENEDAKTYGRLKFPKLKEVNFENLRRFKSFTSSGVVSQTLFNQVNFPNMEESNVFHLDCIVKLLGKEMSITSLHKLTTMSLYDCVEFLTIAESDSIQLLHNLEKIYVVRCNALKVLFDFEGIKVTNDAEIDMLGRLTTLWMFSLPEVVNITKMVPKGIRVFQHLTKLIVLNCKSLKYLFSPSTANSLVALQVLHVSDCKSIEEIVGKEEKQEGTSEIEIVERMNLFPMLCDLLLVNLPRIQMFCSQNYYLSLHSTTSLTIRHCPMMKKFSPLY</sequence>
<dbReference type="PANTHER" id="PTHR33463">
    <property type="entry name" value="NB-ARC DOMAIN-CONTAINING PROTEIN-RELATED"/>
    <property type="match status" value="1"/>
</dbReference>
<dbReference type="Gramene" id="OE9A086365T1">
    <property type="protein sequence ID" value="OE9A086365C1"/>
    <property type="gene ID" value="OE9A086365"/>
</dbReference>
<dbReference type="Pfam" id="PF23247">
    <property type="entry name" value="LRR_RPS2"/>
    <property type="match status" value="1"/>
</dbReference>
<feature type="domain" description="Disease resistance protein At4g27190-like leucine-rich repeats" evidence="2">
    <location>
        <begin position="79"/>
        <end position="210"/>
    </location>
</feature>
<dbReference type="EMBL" id="CACTIH010001851">
    <property type="protein sequence ID" value="CAA2965973.1"/>
    <property type="molecule type" value="Genomic_DNA"/>
</dbReference>
<dbReference type="InterPro" id="IPR032675">
    <property type="entry name" value="LRR_dom_sf"/>
</dbReference>
<evidence type="ECO:0000313" key="3">
    <source>
        <dbReference type="EMBL" id="CAA2965973.1"/>
    </source>
</evidence>
<evidence type="ECO:0000259" key="2">
    <source>
        <dbReference type="Pfam" id="PF23247"/>
    </source>
</evidence>
<dbReference type="PANTHER" id="PTHR33463:SF218">
    <property type="entry name" value="DISEASE RESISTANCE PROTEIN RPS2-LIKE"/>
    <property type="match status" value="1"/>
</dbReference>
<dbReference type="Proteomes" id="UP000594638">
    <property type="component" value="Unassembled WGS sequence"/>
</dbReference>
<gene>
    <name evidence="3" type="ORF">OLEA9_A086365</name>
</gene>
<dbReference type="Gene3D" id="3.80.10.10">
    <property type="entry name" value="Ribonuclease Inhibitor"/>
    <property type="match status" value="1"/>
</dbReference>